<evidence type="ECO:0000256" key="1">
    <source>
        <dbReference type="ARBA" id="ARBA00012552"/>
    </source>
</evidence>
<gene>
    <name evidence="9" type="ORF">FDZ14_32700</name>
</gene>
<dbReference type="EC" id="3.6.4.13" evidence="1"/>
<keyword evidence="5" id="KW-0067">ATP-binding</keyword>
<organism evidence="9 10">
    <name type="scientific">Priestia megaterium</name>
    <name type="common">Bacillus megaterium</name>
    <dbReference type="NCBI Taxonomy" id="1404"/>
    <lineage>
        <taxon>Bacteria</taxon>
        <taxon>Bacillati</taxon>
        <taxon>Bacillota</taxon>
        <taxon>Bacilli</taxon>
        <taxon>Bacillales</taxon>
        <taxon>Bacillaceae</taxon>
        <taxon>Priestia</taxon>
    </lineage>
</organism>
<evidence type="ECO:0000256" key="3">
    <source>
        <dbReference type="ARBA" id="ARBA00022801"/>
    </source>
</evidence>
<evidence type="ECO:0000256" key="6">
    <source>
        <dbReference type="ARBA" id="ARBA00022946"/>
    </source>
</evidence>
<dbReference type="SMART" id="SM00490">
    <property type="entry name" value="HELICc"/>
    <property type="match status" value="1"/>
</dbReference>
<evidence type="ECO:0000256" key="5">
    <source>
        <dbReference type="ARBA" id="ARBA00022840"/>
    </source>
</evidence>
<dbReference type="InterPro" id="IPR018247">
    <property type="entry name" value="EF_Hand_1_Ca_BS"/>
</dbReference>
<dbReference type="SUPFAM" id="SSF52540">
    <property type="entry name" value="P-loop containing nucleoside triphosphate hydrolases"/>
    <property type="match status" value="1"/>
</dbReference>
<dbReference type="GO" id="GO:0005524">
    <property type="term" value="F:ATP binding"/>
    <property type="evidence" value="ECO:0007669"/>
    <property type="project" value="UniProtKB-KW"/>
</dbReference>
<name>A0A6M6E1B6_PRIMG</name>
<dbReference type="InterPro" id="IPR050699">
    <property type="entry name" value="RNA-DNA_Helicase"/>
</dbReference>
<keyword evidence="2" id="KW-0547">Nucleotide-binding</keyword>
<proteinExistence type="predicted"/>
<dbReference type="CDD" id="cd17913">
    <property type="entry name" value="DEXQc_Suv3"/>
    <property type="match status" value="1"/>
</dbReference>
<keyword evidence="3" id="KW-0378">Hydrolase</keyword>
<dbReference type="InterPro" id="IPR044774">
    <property type="entry name" value="Suv3_DEXQc"/>
</dbReference>
<feature type="domain" description="Helicase C-terminal" evidence="8">
    <location>
        <begin position="273"/>
        <end position="456"/>
    </location>
</feature>
<dbReference type="PROSITE" id="PS51194">
    <property type="entry name" value="HELICASE_CTER"/>
    <property type="match status" value="1"/>
</dbReference>
<dbReference type="InterPro" id="IPR001650">
    <property type="entry name" value="Helicase_C-like"/>
</dbReference>
<dbReference type="GO" id="GO:0016787">
    <property type="term" value="F:hydrolase activity"/>
    <property type="evidence" value="ECO:0007669"/>
    <property type="project" value="UniProtKB-KW"/>
</dbReference>
<dbReference type="Gene3D" id="3.40.50.300">
    <property type="entry name" value="P-loop containing nucleotide triphosphate hydrolases"/>
    <property type="match status" value="2"/>
</dbReference>
<accession>A0A6M6E1B6</accession>
<reference evidence="9 10" key="1">
    <citation type="submission" date="2019-10" db="EMBL/GenBank/DDBJ databases">
        <title>Complete genome sequences for adaption low water activity.</title>
        <authorList>
            <person name="Zhao L."/>
            <person name="Zhong J."/>
        </authorList>
    </citation>
    <scope>NUCLEOTIDE SEQUENCE [LARGE SCALE GENOMIC DNA]</scope>
    <source>
        <strain evidence="9 10">FDU301</strain>
        <plasmid evidence="10">pfdu301a</plasmid>
    </source>
</reference>
<evidence type="ECO:0000313" key="9">
    <source>
        <dbReference type="EMBL" id="QJX80851.1"/>
    </source>
</evidence>
<keyword evidence="4 9" id="KW-0347">Helicase</keyword>
<dbReference type="SMART" id="SM00487">
    <property type="entry name" value="DEXDc"/>
    <property type="match status" value="1"/>
</dbReference>
<dbReference type="PROSITE" id="PS00018">
    <property type="entry name" value="EF_HAND_1"/>
    <property type="match status" value="1"/>
</dbReference>
<dbReference type="AlphaFoldDB" id="A0A6M6E1B6"/>
<dbReference type="Gene3D" id="1.20.272.40">
    <property type="match status" value="1"/>
</dbReference>
<evidence type="ECO:0000256" key="2">
    <source>
        <dbReference type="ARBA" id="ARBA00022741"/>
    </source>
</evidence>
<dbReference type="InterPro" id="IPR014001">
    <property type="entry name" value="Helicase_ATP-bd"/>
</dbReference>
<dbReference type="Proteomes" id="UP000501076">
    <property type="component" value="Plasmid pFDU301A"/>
</dbReference>
<evidence type="ECO:0000256" key="7">
    <source>
        <dbReference type="ARBA" id="ARBA00047984"/>
    </source>
</evidence>
<dbReference type="RefSeq" id="WP_171778850.1">
    <property type="nucleotide sequence ID" value="NZ_CP045273.1"/>
</dbReference>
<geneLocation type="plasmid" evidence="10">
    <name>pfdu301a</name>
</geneLocation>
<keyword evidence="6" id="KW-0809">Transit peptide</keyword>
<dbReference type="InterPro" id="IPR027417">
    <property type="entry name" value="P-loop_NTPase"/>
</dbReference>
<dbReference type="EMBL" id="CP045273">
    <property type="protein sequence ID" value="QJX80851.1"/>
    <property type="molecule type" value="Genomic_DNA"/>
</dbReference>
<dbReference type="PANTHER" id="PTHR12131:SF1">
    <property type="entry name" value="ATP-DEPENDENT RNA HELICASE SUPV3L1, MITOCHONDRIAL-RELATED"/>
    <property type="match status" value="1"/>
</dbReference>
<dbReference type="Pfam" id="PF00271">
    <property type="entry name" value="Helicase_C"/>
    <property type="match status" value="1"/>
</dbReference>
<dbReference type="GO" id="GO:0003724">
    <property type="term" value="F:RNA helicase activity"/>
    <property type="evidence" value="ECO:0007669"/>
    <property type="project" value="UniProtKB-EC"/>
</dbReference>
<evidence type="ECO:0000256" key="4">
    <source>
        <dbReference type="ARBA" id="ARBA00022806"/>
    </source>
</evidence>
<sequence length="627" mass="72862">MSAKQQRKIEQSMIEIKHLFDKCKDAPDDEILEIEQEIREHLEKINNIQLIIKKSAPHLFRENKESLNLIEKKFIVLSESLFKGIAKKYPIKITYDEFINNKENQLLRLGILGLIHKEKLIESLFHKFFENQLPHHPKDEHPLARSISRKFIIHTGPTNSGKTFNSLIRLKEIQKGMYLAPLRLLALEVFEKLNLEGTPCTLLTGDEEIEVPFSNHISCTIEKADLKNFYDVVVIDESQLVSDSSRGGAWTRVILGLYAKEIHICCSLNAVPIIKKLIKDCNDELEININERKTPLIIEEDNFKFPKDVRAGDALIVFSRKNVLQVASVLSEYNIKSSMIYGNLPPDTRRKQVELFTLGENEVVVSTDAIGMGLNLPIKRVVLLETEKFDGNEERSLSDQEVKQILGRAGRKGLYPKGYVNSVKDKELIFEKLTKKDEEIRKVYIGPLENTILSLSFGTIKEKLSYWKTFNSKVPYIRKIELAEQLELLELLPKHLEKNLTQEQIYRAIYIPFDYNDEKLISLWLKYLGEINKSNDEFEKPLFNLKSDLEELETAYRKIDIYYSFSKSFNITYDEQWVKESRDLLSAQIHSILREQTLKNIRFCLKCNKYLSEENILELCDDCLPKK</sequence>
<protein>
    <recommendedName>
        <fullName evidence="1">RNA helicase</fullName>
        <ecNumber evidence="1">3.6.4.13</ecNumber>
    </recommendedName>
</protein>
<dbReference type="Pfam" id="PF22527">
    <property type="entry name" value="DEXQc_Suv3"/>
    <property type="match status" value="1"/>
</dbReference>
<keyword evidence="9" id="KW-0614">Plasmid</keyword>
<dbReference type="PANTHER" id="PTHR12131">
    <property type="entry name" value="ATP-DEPENDENT RNA AND DNA HELICASE"/>
    <property type="match status" value="1"/>
</dbReference>
<evidence type="ECO:0000313" key="10">
    <source>
        <dbReference type="Proteomes" id="UP000501076"/>
    </source>
</evidence>
<dbReference type="InterPro" id="IPR055206">
    <property type="entry name" value="DEXQc_SUV3"/>
</dbReference>
<evidence type="ECO:0000259" key="8">
    <source>
        <dbReference type="PROSITE" id="PS51194"/>
    </source>
</evidence>
<comment type="catalytic activity">
    <reaction evidence="7">
        <text>ATP + H2O = ADP + phosphate + H(+)</text>
        <dbReference type="Rhea" id="RHEA:13065"/>
        <dbReference type="ChEBI" id="CHEBI:15377"/>
        <dbReference type="ChEBI" id="CHEBI:15378"/>
        <dbReference type="ChEBI" id="CHEBI:30616"/>
        <dbReference type="ChEBI" id="CHEBI:43474"/>
        <dbReference type="ChEBI" id="CHEBI:456216"/>
        <dbReference type="EC" id="3.6.4.13"/>
    </reaction>
</comment>